<dbReference type="RefSeq" id="WP_341399163.1">
    <property type="nucleotide sequence ID" value="NZ_JBBUTI010000006.1"/>
</dbReference>
<comment type="similarity">
    <text evidence="2">Belongs to the GtrA family.</text>
</comment>
<organism evidence="8 9">
    <name type="scientific">Ideonella margarita</name>
    <dbReference type="NCBI Taxonomy" id="2984191"/>
    <lineage>
        <taxon>Bacteria</taxon>
        <taxon>Pseudomonadati</taxon>
        <taxon>Pseudomonadota</taxon>
        <taxon>Betaproteobacteria</taxon>
        <taxon>Burkholderiales</taxon>
        <taxon>Sphaerotilaceae</taxon>
        <taxon>Ideonella</taxon>
    </lineage>
</organism>
<comment type="subcellular location">
    <subcellularLocation>
        <location evidence="1">Membrane</location>
        <topology evidence="1">Multi-pass membrane protein</topology>
    </subcellularLocation>
</comment>
<feature type="domain" description="GtrA/DPMS transmembrane" evidence="7">
    <location>
        <begin position="10"/>
        <end position="120"/>
    </location>
</feature>
<dbReference type="PANTHER" id="PTHR38459">
    <property type="entry name" value="PROPHAGE BACTOPRENOL-LINKED GLUCOSE TRANSLOCASE HOMOLOG"/>
    <property type="match status" value="1"/>
</dbReference>
<keyword evidence="5 6" id="KW-0472">Membrane</keyword>
<keyword evidence="3 6" id="KW-0812">Transmembrane</keyword>
<evidence type="ECO:0000256" key="6">
    <source>
        <dbReference type="SAM" id="Phobius"/>
    </source>
</evidence>
<dbReference type="EMBL" id="JBBUTI010000006">
    <property type="protein sequence ID" value="MEK8046869.1"/>
    <property type="molecule type" value="Genomic_DNA"/>
</dbReference>
<accession>A0ABU9C4S4</accession>
<dbReference type="Pfam" id="PF04138">
    <property type="entry name" value="GtrA_DPMS_TM"/>
    <property type="match status" value="1"/>
</dbReference>
<name>A0ABU9C4S4_9BURK</name>
<keyword evidence="9" id="KW-1185">Reference proteome</keyword>
<evidence type="ECO:0000313" key="8">
    <source>
        <dbReference type="EMBL" id="MEK8046869.1"/>
    </source>
</evidence>
<sequence length="126" mass="13854">MKRDAALWLRFLLAGAANTGFGLLVYALTLQAGAADWVALLLGLVMGVIFNFLSMGGYAFRDLSWARAPRFVLAYALLYAVNLLLLRALNTWLGSPLLAQVLLTPLMAGLSYLMLSRWVFTRQEAA</sequence>
<keyword evidence="4 6" id="KW-1133">Transmembrane helix</keyword>
<feature type="transmembrane region" description="Helical" evidence="6">
    <location>
        <begin position="72"/>
        <end position="89"/>
    </location>
</feature>
<evidence type="ECO:0000256" key="2">
    <source>
        <dbReference type="ARBA" id="ARBA00009399"/>
    </source>
</evidence>
<comment type="caution">
    <text evidence="8">The sequence shown here is derived from an EMBL/GenBank/DDBJ whole genome shotgun (WGS) entry which is preliminary data.</text>
</comment>
<dbReference type="InterPro" id="IPR051401">
    <property type="entry name" value="GtrA_CellWall_Glycosyl"/>
</dbReference>
<dbReference type="PANTHER" id="PTHR38459:SF1">
    <property type="entry name" value="PROPHAGE BACTOPRENOL-LINKED GLUCOSE TRANSLOCASE HOMOLOG"/>
    <property type="match status" value="1"/>
</dbReference>
<feature type="transmembrane region" description="Helical" evidence="6">
    <location>
        <begin position="37"/>
        <end position="60"/>
    </location>
</feature>
<feature type="transmembrane region" description="Helical" evidence="6">
    <location>
        <begin position="101"/>
        <end position="120"/>
    </location>
</feature>
<protein>
    <submittedName>
        <fullName evidence="8">GtrA family protein</fullName>
    </submittedName>
</protein>
<evidence type="ECO:0000256" key="5">
    <source>
        <dbReference type="ARBA" id="ARBA00023136"/>
    </source>
</evidence>
<evidence type="ECO:0000313" key="9">
    <source>
        <dbReference type="Proteomes" id="UP001379945"/>
    </source>
</evidence>
<proteinExistence type="inferred from homology"/>
<evidence type="ECO:0000256" key="3">
    <source>
        <dbReference type="ARBA" id="ARBA00022692"/>
    </source>
</evidence>
<dbReference type="Proteomes" id="UP001379945">
    <property type="component" value="Unassembled WGS sequence"/>
</dbReference>
<evidence type="ECO:0000256" key="1">
    <source>
        <dbReference type="ARBA" id="ARBA00004141"/>
    </source>
</evidence>
<dbReference type="InterPro" id="IPR007267">
    <property type="entry name" value="GtrA_DPMS_TM"/>
</dbReference>
<reference evidence="8 9" key="1">
    <citation type="submission" date="2024-04" db="EMBL/GenBank/DDBJ databases">
        <title>Novel species of the genus Ideonella isolated from streams.</title>
        <authorList>
            <person name="Lu H."/>
        </authorList>
    </citation>
    <scope>NUCLEOTIDE SEQUENCE [LARGE SCALE GENOMIC DNA]</scope>
    <source>
        <strain evidence="8 9">LYT19W</strain>
    </source>
</reference>
<gene>
    <name evidence="8" type="ORF">AACH00_10950</name>
</gene>
<evidence type="ECO:0000259" key="7">
    <source>
        <dbReference type="Pfam" id="PF04138"/>
    </source>
</evidence>
<evidence type="ECO:0000256" key="4">
    <source>
        <dbReference type="ARBA" id="ARBA00022989"/>
    </source>
</evidence>